<evidence type="ECO:0000313" key="3">
    <source>
        <dbReference type="Proteomes" id="UP000075225"/>
    </source>
</evidence>
<accession>A0A151H509</accession>
<feature type="region of interest" description="Disordered" evidence="1">
    <location>
        <begin position="1"/>
        <end position="74"/>
    </location>
</feature>
<dbReference type="VEuPathDB" id="ToxoDB:TGPRC2_426390"/>
<name>A0A151H509_TOXGO</name>
<dbReference type="AlphaFoldDB" id="A0A151H509"/>
<organism evidence="2 3">
    <name type="scientific">Toxoplasma gondii TgCatPRC2</name>
    <dbReference type="NCBI Taxonomy" id="1130821"/>
    <lineage>
        <taxon>Eukaryota</taxon>
        <taxon>Sar</taxon>
        <taxon>Alveolata</taxon>
        <taxon>Apicomplexa</taxon>
        <taxon>Conoidasida</taxon>
        <taxon>Coccidia</taxon>
        <taxon>Eucoccidiorida</taxon>
        <taxon>Eimeriorina</taxon>
        <taxon>Sarcocystidae</taxon>
        <taxon>Toxoplasma</taxon>
    </lineage>
</organism>
<feature type="compositionally biased region" description="Basic and acidic residues" evidence="1">
    <location>
        <begin position="46"/>
        <end position="74"/>
    </location>
</feature>
<reference evidence="3" key="1">
    <citation type="submission" date="2016-03" db="EMBL/GenBank/DDBJ databases">
        <authorList>
            <person name="Sibley D."/>
            <person name="Venepally P."/>
            <person name="Karamycheva S."/>
            <person name="Hadjithomas M."/>
            <person name="Khan A."/>
            <person name="Brunk B."/>
            <person name="Roos D."/>
            <person name="Caler E."/>
            <person name="Lorenzi H."/>
        </authorList>
    </citation>
    <scope>NUCLEOTIDE SEQUENCE [LARGE SCALE GENOMIC DNA]</scope>
    <source>
        <strain evidence="3">TgCatPRC2</strain>
    </source>
</reference>
<feature type="region of interest" description="Disordered" evidence="1">
    <location>
        <begin position="138"/>
        <end position="211"/>
    </location>
</feature>
<feature type="compositionally biased region" description="Basic and acidic residues" evidence="1">
    <location>
        <begin position="138"/>
        <end position="199"/>
    </location>
</feature>
<evidence type="ECO:0000256" key="1">
    <source>
        <dbReference type="SAM" id="MobiDB-lite"/>
    </source>
</evidence>
<evidence type="ECO:0000313" key="2">
    <source>
        <dbReference type="EMBL" id="KYK64343.1"/>
    </source>
</evidence>
<sequence>MRRPSGRMKVIVAKSRRRASRRDEETLGVEAVKSCASVGSRSACSKRKEESSRDAGEAEERGTPTRTARKGELSESLRRINCERRWRRKAASFQSIRIAGERAVAICVQGGEEEGDGGERAAEKRLFRRQREVALRKEARGTEGEDGERRNEVDSSEVQRERVCRGVGREENRAGQVEVDARRGKETARAREKGRGTREETEDENHEERGN</sequence>
<dbReference type="Proteomes" id="UP000075225">
    <property type="component" value="Unassembled WGS sequence"/>
</dbReference>
<comment type="caution">
    <text evidence="2">The sequence shown here is derived from an EMBL/GenBank/DDBJ whole genome shotgun (WGS) entry which is preliminary data.</text>
</comment>
<protein>
    <submittedName>
        <fullName evidence="2">Uncharacterized protein</fullName>
    </submittedName>
</protein>
<gene>
    <name evidence="2" type="ORF">TGPRC2_426390</name>
</gene>
<proteinExistence type="predicted"/>
<dbReference type="EMBL" id="AHZP02002320">
    <property type="protein sequence ID" value="KYK64343.1"/>
    <property type="molecule type" value="Genomic_DNA"/>
</dbReference>